<dbReference type="GO" id="GO:0006355">
    <property type="term" value="P:regulation of DNA-templated transcription"/>
    <property type="evidence" value="ECO:0007669"/>
    <property type="project" value="InterPro"/>
</dbReference>
<evidence type="ECO:0000256" key="3">
    <source>
        <dbReference type="ARBA" id="ARBA00023015"/>
    </source>
</evidence>
<dbReference type="GO" id="GO:0006325">
    <property type="term" value="P:chromatin organization"/>
    <property type="evidence" value="ECO:0007669"/>
    <property type="project" value="UniProtKB-KW"/>
</dbReference>
<comment type="subcellular location">
    <subcellularLocation>
        <location evidence="1">Nucleus</location>
    </subcellularLocation>
</comment>
<dbReference type="Gene3D" id="2.30.30.140">
    <property type="match status" value="1"/>
</dbReference>
<proteinExistence type="predicted"/>
<dbReference type="GO" id="GO:0035267">
    <property type="term" value="C:NuA4 histone acetyltransferase complex"/>
    <property type="evidence" value="ECO:0007669"/>
    <property type="project" value="TreeGrafter"/>
</dbReference>
<protein>
    <recommendedName>
        <fullName evidence="7">Tudor domain-containing protein</fullName>
    </recommendedName>
</protein>
<dbReference type="SUPFAM" id="SSF54160">
    <property type="entry name" value="Chromo domain-like"/>
    <property type="match status" value="1"/>
</dbReference>
<keyword evidence="4" id="KW-0804">Transcription</keyword>
<dbReference type="InterPro" id="IPR008676">
    <property type="entry name" value="MRG"/>
</dbReference>
<evidence type="ECO:0000256" key="6">
    <source>
        <dbReference type="SAM" id="MobiDB-lite"/>
    </source>
</evidence>
<dbReference type="SMART" id="SM00333">
    <property type="entry name" value="TUDOR"/>
    <property type="match status" value="1"/>
</dbReference>
<evidence type="ECO:0000256" key="2">
    <source>
        <dbReference type="ARBA" id="ARBA00022853"/>
    </source>
</evidence>
<name>A0AA36CCF3_9BILA</name>
<dbReference type="Pfam" id="PF05712">
    <property type="entry name" value="MRG"/>
    <property type="match status" value="1"/>
</dbReference>
<feature type="region of interest" description="Disordered" evidence="6">
    <location>
        <begin position="78"/>
        <end position="130"/>
    </location>
</feature>
<evidence type="ECO:0000256" key="1">
    <source>
        <dbReference type="ARBA" id="ARBA00004123"/>
    </source>
</evidence>
<keyword evidence="5" id="KW-0539">Nucleus</keyword>
<feature type="domain" description="Tudor" evidence="7">
    <location>
        <begin position="5"/>
        <end position="73"/>
    </location>
</feature>
<gene>
    <name evidence="8" type="ORF">MSPICULIGERA_LOCUS4829</name>
</gene>
<organism evidence="8 9">
    <name type="scientific">Mesorhabditis spiculigera</name>
    <dbReference type="NCBI Taxonomy" id="96644"/>
    <lineage>
        <taxon>Eukaryota</taxon>
        <taxon>Metazoa</taxon>
        <taxon>Ecdysozoa</taxon>
        <taxon>Nematoda</taxon>
        <taxon>Chromadorea</taxon>
        <taxon>Rhabditida</taxon>
        <taxon>Rhabditina</taxon>
        <taxon>Rhabditomorpha</taxon>
        <taxon>Rhabditoidea</taxon>
        <taxon>Rhabditidae</taxon>
        <taxon>Mesorhabditinae</taxon>
        <taxon>Mesorhabditis</taxon>
    </lineage>
</organism>
<keyword evidence="3" id="KW-0805">Transcription regulation</keyword>
<reference evidence="8" key="1">
    <citation type="submission" date="2023-06" db="EMBL/GenBank/DDBJ databases">
        <authorList>
            <person name="Delattre M."/>
        </authorList>
    </citation>
    <scope>NUCLEOTIDE SEQUENCE</scope>
    <source>
        <strain evidence="8">AF72</strain>
    </source>
</reference>
<comment type="caution">
    <text evidence="8">The sequence shown here is derived from an EMBL/GenBank/DDBJ whole genome shotgun (WGS) entry which is preliminary data.</text>
</comment>
<dbReference type="InterPro" id="IPR002999">
    <property type="entry name" value="Tudor"/>
</dbReference>
<evidence type="ECO:0000256" key="5">
    <source>
        <dbReference type="ARBA" id="ARBA00023242"/>
    </source>
</evidence>
<dbReference type="AlphaFoldDB" id="A0AA36CCF3"/>
<evidence type="ECO:0000313" key="9">
    <source>
        <dbReference type="Proteomes" id="UP001177023"/>
    </source>
</evidence>
<dbReference type="InterPro" id="IPR026541">
    <property type="entry name" value="MRG_dom"/>
</dbReference>
<dbReference type="InterPro" id="IPR025995">
    <property type="entry name" value="Tudor-knot"/>
</dbReference>
<dbReference type="PROSITE" id="PS51640">
    <property type="entry name" value="MRG"/>
    <property type="match status" value="1"/>
</dbReference>
<dbReference type="InterPro" id="IPR038217">
    <property type="entry name" value="MRG_C_sf"/>
</dbReference>
<dbReference type="Pfam" id="PF11717">
    <property type="entry name" value="Tudor-knot"/>
    <property type="match status" value="1"/>
</dbReference>
<keyword evidence="9" id="KW-1185">Reference proteome</keyword>
<dbReference type="EMBL" id="CATQJA010001186">
    <property type="protein sequence ID" value="CAJ0566217.1"/>
    <property type="molecule type" value="Genomic_DNA"/>
</dbReference>
<feature type="compositionally biased region" description="Polar residues" evidence="6">
    <location>
        <begin position="108"/>
        <end position="119"/>
    </location>
</feature>
<evidence type="ECO:0000256" key="4">
    <source>
        <dbReference type="ARBA" id="ARBA00023163"/>
    </source>
</evidence>
<accession>A0AA36CCF3</accession>
<dbReference type="Proteomes" id="UP001177023">
    <property type="component" value="Unassembled WGS sequence"/>
</dbReference>
<keyword evidence="2" id="KW-0156">Chromatin regulator</keyword>
<evidence type="ECO:0000313" key="8">
    <source>
        <dbReference type="EMBL" id="CAJ0566217.1"/>
    </source>
</evidence>
<dbReference type="PANTHER" id="PTHR10880:SF48">
    <property type="entry name" value="MORTALITY FACTOR 4 LIKE 2"/>
    <property type="match status" value="1"/>
</dbReference>
<dbReference type="Gene3D" id="1.10.274.30">
    <property type="entry name" value="MRG domain"/>
    <property type="match status" value="1"/>
</dbReference>
<dbReference type="GO" id="GO:0005634">
    <property type="term" value="C:nucleus"/>
    <property type="evidence" value="ECO:0007669"/>
    <property type="project" value="UniProtKB-SubCell"/>
</dbReference>
<dbReference type="PANTHER" id="PTHR10880">
    <property type="entry name" value="MORTALITY FACTOR 4-LIKE PROTEIN"/>
    <property type="match status" value="1"/>
</dbReference>
<evidence type="ECO:0000259" key="7">
    <source>
        <dbReference type="SMART" id="SM00333"/>
    </source>
</evidence>
<sequence>MSGKTEWRVGDMVMARWSDGLWYPAKIDEISQEDNKDYYRVHFPGWGKRYDDVFSEEQVADSWKPYTREAADEAREEVRLAKAQEQKKKRSKSLGSKSITRARGKSVTPRSKVTNSEVRSNPPKRSEAVVVKVKEEQQSEPEELKPFVMTLRLPNALRQIVVDDYDLVDRLGQLPTYPAKQPVDVILKEYLSSIGKLRDGVLEREKPVLGEDEDLVEPLVYLRFFFDCSLGTSLLYKTELSHYNTLHLKDPLDPKYNASQGALPSESYGLPHLLRLLAFLPRKYQEIPMPQGHIERNARSLQGFLDWLETKAGDYFDRSAYFVPLDEDVKRIKTEPEEY</sequence>
<feature type="non-terminal residue" evidence="8">
    <location>
        <position position="1"/>
    </location>
</feature>
<dbReference type="InterPro" id="IPR016197">
    <property type="entry name" value="Chromo-like_dom_sf"/>
</dbReference>